<reference evidence="1" key="1">
    <citation type="journal article" date="2015" name="Proc. Natl. Acad. Sci. U.S.A.">
        <title>Networks of energetic and metabolic interactions define dynamics in microbial communities.</title>
        <authorList>
            <person name="Embree M."/>
            <person name="Liu J.K."/>
            <person name="Al-Bassam M.M."/>
            <person name="Zengler K."/>
        </authorList>
    </citation>
    <scope>NUCLEOTIDE SEQUENCE</scope>
</reference>
<dbReference type="EMBL" id="LNQE01000702">
    <property type="protein sequence ID" value="KUG25370.1"/>
    <property type="molecule type" value="Genomic_DNA"/>
</dbReference>
<comment type="caution">
    <text evidence="1">The sequence shown here is derived from an EMBL/GenBank/DDBJ whole genome shotgun (WGS) entry which is preliminary data.</text>
</comment>
<protein>
    <recommendedName>
        <fullName evidence="2">Lipoprotein</fullName>
    </recommendedName>
</protein>
<evidence type="ECO:0000313" key="1">
    <source>
        <dbReference type="EMBL" id="KUG25370.1"/>
    </source>
</evidence>
<sequence length="178" mass="20915">MEQLITTILLKDMKKIFFSLVITLLITSCGGFNVIKIVSDSNPDIINYSSPRIQVRGEFQLQTFYTELQFFCFQEKNSRTFSIAASYVSNQWPFFEKIIFNIDGVPHEFLPDRPPTRDVYNIQGPTETITVIIPEDVIQDIYESMDTRMTVKGMDFQYDIYWKNDMKMKLFEFHQATL</sequence>
<dbReference type="AlphaFoldDB" id="A0A0W8FX01"/>
<proteinExistence type="predicted"/>
<gene>
    <name evidence="1" type="ORF">ASZ90_004808</name>
</gene>
<organism evidence="1">
    <name type="scientific">hydrocarbon metagenome</name>
    <dbReference type="NCBI Taxonomy" id="938273"/>
    <lineage>
        <taxon>unclassified sequences</taxon>
        <taxon>metagenomes</taxon>
        <taxon>ecological metagenomes</taxon>
    </lineage>
</organism>
<accession>A0A0W8FX01</accession>
<name>A0A0W8FX01_9ZZZZ</name>
<evidence type="ECO:0008006" key="2">
    <source>
        <dbReference type="Google" id="ProtNLM"/>
    </source>
</evidence>